<evidence type="ECO:0000256" key="16">
    <source>
        <dbReference type="RuleBase" id="RU363037"/>
    </source>
</evidence>
<dbReference type="InterPro" id="IPR000924">
    <property type="entry name" value="Glu/Gln-tRNA-synth"/>
</dbReference>
<dbReference type="SUPFAM" id="SSF48163">
    <property type="entry name" value="An anticodon-binding domain of class I aminoacyl-tRNA synthetases"/>
    <property type="match status" value="1"/>
</dbReference>
<dbReference type="CDD" id="cd00808">
    <property type="entry name" value="GluRS_core"/>
    <property type="match status" value="1"/>
</dbReference>
<dbReference type="GO" id="GO:0005524">
    <property type="term" value="F:ATP binding"/>
    <property type="evidence" value="ECO:0007669"/>
    <property type="project" value="UniProtKB-KW"/>
</dbReference>
<evidence type="ECO:0000256" key="12">
    <source>
        <dbReference type="ARBA" id="ARBA00044313"/>
    </source>
</evidence>
<evidence type="ECO:0000256" key="10">
    <source>
        <dbReference type="ARBA" id="ARBA00044142"/>
    </source>
</evidence>
<dbReference type="GO" id="GO:0000049">
    <property type="term" value="F:tRNA binding"/>
    <property type="evidence" value="ECO:0007669"/>
    <property type="project" value="InterPro"/>
</dbReference>
<dbReference type="HAMAP" id="MF_00022">
    <property type="entry name" value="Glu_tRNA_synth_type1"/>
    <property type="match status" value="1"/>
</dbReference>
<comment type="catalytic activity">
    <reaction evidence="15">
        <text>tRNA(Gln) + L-glutamate + ATP = L-glutamyl-tRNA(Gln) + AMP + diphosphate</text>
        <dbReference type="Rhea" id="RHEA:64612"/>
        <dbReference type="Rhea" id="RHEA-COMP:9662"/>
        <dbReference type="Rhea" id="RHEA-COMP:9684"/>
        <dbReference type="ChEBI" id="CHEBI:29985"/>
        <dbReference type="ChEBI" id="CHEBI:30616"/>
        <dbReference type="ChEBI" id="CHEBI:33019"/>
        <dbReference type="ChEBI" id="CHEBI:78442"/>
        <dbReference type="ChEBI" id="CHEBI:78520"/>
        <dbReference type="ChEBI" id="CHEBI:456215"/>
    </reaction>
    <physiologicalReaction direction="left-to-right" evidence="15">
        <dbReference type="Rhea" id="RHEA:64613"/>
    </physiologicalReaction>
</comment>
<dbReference type="GO" id="GO:0006424">
    <property type="term" value="P:glutamyl-tRNA aminoacylation"/>
    <property type="evidence" value="ECO:0007669"/>
    <property type="project" value="InterPro"/>
</dbReference>
<evidence type="ECO:0000256" key="1">
    <source>
        <dbReference type="ARBA" id="ARBA00007894"/>
    </source>
</evidence>
<dbReference type="PANTHER" id="PTHR43311:SF2">
    <property type="entry name" value="GLUTAMATE--TRNA LIGASE, MITOCHONDRIAL-RELATED"/>
    <property type="match status" value="1"/>
</dbReference>
<comment type="similarity">
    <text evidence="1">Belongs to the class-I aminoacyl-tRNA synthetase family. Glutamate--tRNA ligase type 1 subfamily.</text>
</comment>
<keyword evidence="5 16" id="KW-0067">ATP-binding</keyword>
<keyword evidence="6 16" id="KW-0648">Protein biosynthesis</keyword>
<name>A0A0X3NWY4_SCHSO</name>
<dbReference type="EMBL" id="GEEE01021178">
    <property type="protein sequence ID" value="JAP42047.1"/>
    <property type="molecule type" value="Transcribed_RNA"/>
</dbReference>
<accession>A0A0X3NWY4</accession>
<comment type="catalytic activity">
    <reaction evidence="14">
        <text>tRNA(Glx) + L-glutamate + ATP = L-glutamyl-tRNA(Glx) + AMP + diphosphate</text>
        <dbReference type="Rhea" id="RHEA:18397"/>
        <dbReference type="Rhea" id="RHEA-COMP:9713"/>
        <dbReference type="Rhea" id="RHEA-COMP:9716"/>
        <dbReference type="ChEBI" id="CHEBI:29985"/>
        <dbReference type="ChEBI" id="CHEBI:30616"/>
        <dbReference type="ChEBI" id="CHEBI:33019"/>
        <dbReference type="ChEBI" id="CHEBI:78442"/>
        <dbReference type="ChEBI" id="CHEBI:78520"/>
        <dbReference type="ChEBI" id="CHEBI:456215"/>
        <dbReference type="EC" id="6.1.1.24"/>
    </reaction>
    <physiologicalReaction direction="left-to-right" evidence="14">
        <dbReference type="Rhea" id="RHEA:18398"/>
    </physiologicalReaction>
</comment>
<evidence type="ECO:0000256" key="9">
    <source>
        <dbReference type="ARBA" id="ARBA00044054"/>
    </source>
</evidence>
<proteinExistence type="inferred from homology"/>
<dbReference type="Gene3D" id="3.40.50.620">
    <property type="entry name" value="HUPs"/>
    <property type="match status" value="1"/>
</dbReference>
<dbReference type="InterPro" id="IPR001412">
    <property type="entry name" value="aa-tRNA-synth_I_CS"/>
</dbReference>
<dbReference type="InterPro" id="IPR033910">
    <property type="entry name" value="GluRS_core"/>
</dbReference>
<dbReference type="Pfam" id="PF00749">
    <property type="entry name" value="tRNA-synt_1c"/>
    <property type="match status" value="1"/>
</dbReference>
<evidence type="ECO:0000256" key="6">
    <source>
        <dbReference type="ARBA" id="ARBA00022917"/>
    </source>
</evidence>
<feature type="domain" description="Glutamyl/glutaminyl-tRNA synthetase class Ib catalytic" evidence="17">
    <location>
        <begin position="29"/>
        <end position="322"/>
    </location>
</feature>
<dbReference type="NCBIfam" id="TIGR00464">
    <property type="entry name" value="gltX_bact"/>
    <property type="match status" value="1"/>
</dbReference>
<organism evidence="19">
    <name type="scientific">Schistocephalus solidus</name>
    <name type="common">Tapeworm</name>
    <dbReference type="NCBI Taxonomy" id="70667"/>
    <lineage>
        <taxon>Eukaryota</taxon>
        <taxon>Metazoa</taxon>
        <taxon>Spiralia</taxon>
        <taxon>Lophotrochozoa</taxon>
        <taxon>Platyhelminthes</taxon>
        <taxon>Cestoda</taxon>
        <taxon>Eucestoda</taxon>
        <taxon>Diphyllobothriidea</taxon>
        <taxon>Diphyllobothriidae</taxon>
        <taxon>Schistocephalus</taxon>
    </lineage>
</organism>
<dbReference type="InterPro" id="IPR020058">
    <property type="entry name" value="Glu/Gln-tRNA-synth_Ib_cat-dom"/>
</dbReference>
<evidence type="ECO:0000256" key="2">
    <source>
        <dbReference type="ARBA" id="ARBA00012835"/>
    </source>
</evidence>
<dbReference type="GO" id="GO:0004818">
    <property type="term" value="F:glutamate-tRNA ligase activity"/>
    <property type="evidence" value="ECO:0007669"/>
    <property type="project" value="UniProtKB-EC"/>
</dbReference>
<dbReference type="EC" id="6.1.1.24" evidence="9"/>
<reference evidence="19" key="1">
    <citation type="submission" date="2016-01" db="EMBL/GenBank/DDBJ databases">
        <title>Reference transcriptome for the parasite Schistocephalus solidus: insights into the molecular evolution of parasitism.</title>
        <authorList>
            <person name="Hebert F.O."/>
            <person name="Grambauer S."/>
            <person name="Barber I."/>
            <person name="Landry C.R."/>
            <person name="Aubin-Horth N."/>
        </authorList>
    </citation>
    <scope>NUCLEOTIDE SEQUENCE</scope>
</reference>
<dbReference type="SUPFAM" id="SSF52374">
    <property type="entry name" value="Nucleotidylyl transferase"/>
    <property type="match status" value="1"/>
</dbReference>
<comment type="catalytic activity">
    <reaction evidence="13">
        <text>tRNA(Glu) + L-glutamate + ATP = L-glutamyl-tRNA(Glu) + AMP + diphosphate</text>
        <dbReference type="Rhea" id="RHEA:23540"/>
        <dbReference type="Rhea" id="RHEA-COMP:9663"/>
        <dbReference type="Rhea" id="RHEA-COMP:9680"/>
        <dbReference type="ChEBI" id="CHEBI:29985"/>
        <dbReference type="ChEBI" id="CHEBI:30616"/>
        <dbReference type="ChEBI" id="CHEBI:33019"/>
        <dbReference type="ChEBI" id="CHEBI:78442"/>
        <dbReference type="ChEBI" id="CHEBI:78520"/>
        <dbReference type="ChEBI" id="CHEBI:456215"/>
        <dbReference type="EC" id="6.1.1.17"/>
    </reaction>
    <physiologicalReaction direction="left-to-right" evidence="13">
        <dbReference type="Rhea" id="RHEA:23541"/>
    </physiologicalReaction>
</comment>
<dbReference type="EC" id="6.1.1.17" evidence="2"/>
<dbReference type="InterPro" id="IPR004527">
    <property type="entry name" value="Glu-tRNA-ligase_bac/mito"/>
</dbReference>
<evidence type="ECO:0000256" key="15">
    <source>
        <dbReference type="ARBA" id="ARBA00047689"/>
    </source>
</evidence>
<evidence type="ECO:0000259" key="17">
    <source>
        <dbReference type="Pfam" id="PF00749"/>
    </source>
</evidence>
<dbReference type="InterPro" id="IPR014729">
    <property type="entry name" value="Rossmann-like_a/b/a_fold"/>
</dbReference>
<dbReference type="Pfam" id="PF19269">
    <property type="entry name" value="Anticodon_2"/>
    <property type="match status" value="1"/>
</dbReference>
<dbReference type="InterPro" id="IPR049940">
    <property type="entry name" value="GluQ/Sye"/>
</dbReference>
<evidence type="ECO:0000313" key="19">
    <source>
        <dbReference type="EMBL" id="JAP42047.1"/>
    </source>
</evidence>
<dbReference type="PANTHER" id="PTHR43311">
    <property type="entry name" value="GLUTAMATE--TRNA LIGASE"/>
    <property type="match status" value="1"/>
</dbReference>
<sequence length="577" mass="63817">MVVVKTCLFYAHVVKTASRNCQISATSTRVRFAPSPTGPMHIGGLRTALVNFMFARKSGGKFILRIENTDQSRCSDAALTDIFECLSWSGLKPDEGPNIGGPCGPYVQSERKDIYQHYAELLVKSGQAYPCFCSPTRLEVLKKEQRRRGETLRYDNRCRHLSKENVQRAMQQNLPFVLRFKLSPIATTLHDIVFKDIEFPCSDAEGDLVIIKSDGMPVYHFANVVDDHLMGVTHVIRGSEWITSVPKHLQLYNAFGWNPPTFAHLPLMLSSSGKKFSKRLSAPLDLSLVSNLRQAGYLPSAVLTWMSATGGLFAPSSQSNASSANAVSEQVSHCRPQWEPERFIEELLPSFELSSLTRHHARVSLPLLQQCGRLHFDRLVDKVLISSSNGSPQQPGNEENICQQVRSFLSSAPTLSLQVSICPLLKDDKRLVQTLCRLRGRVSCLSDLTGEFRFLWLRPTADSMLAVCPTLRAQRSHAENWSSFTRSALALVTALKAMAVHDNVNEDALAALLASTFDRRVLPTALTMKVLRACLTGSETGMPVVELILLLSPQEASLRLQTVLADLTSGASPPPTS</sequence>
<evidence type="ECO:0000256" key="4">
    <source>
        <dbReference type="ARBA" id="ARBA00022741"/>
    </source>
</evidence>
<feature type="domain" description="Aminoacyl-tRNA synthetase class I anticodon-binding" evidence="18">
    <location>
        <begin position="426"/>
        <end position="563"/>
    </location>
</feature>
<protein>
    <recommendedName>
        <fullName evidence="10">Nondiscriminating glutamyl-tRNA synthetase EARS2, mitochondrial</fullName>
        <ecNumber evidence="2">6.1.1.17</ecNumber>
        <ecNumber evidence="9">6.1.1.24</ecNumber>
    </recommendedName>
    <alternativeName>
        <fullName evidence="12">Glutamate--tRNA(Gln) ligase EARS2, mitochondrial</fullName>
    </alternativeName>
    <alternativeName>
        <fullName evidence="8">Glutamyl-tRNA synthetase</fullName>
    </alternativeName>
    <alternativeName>
        <fullName evidence="11">Mitochondrial glutamyl-tRNA synthetase</fullName>
    </alternativeName>
</protein>
<dbReference type="InterPro" id="IPR020751">
    <property type="entry name" value="aa-tRNA-synth_I_codon-bd_sub2"/>
</dbReference>
<keyword evidence="4 16" id="KW-0547">Nucleotide-binding</keyword>
<evidence type="ECO:0000256" key="14">
    <source>
        <dbReference type="ARBA" id="ARBA00047479"/>
    </source>
</evidence>
<dbReference type="GO" id="GO:0008270">
    <property type="term" value="F:zinc ion binding"/>
    <property type="evidence" value="ECO:0007669"/>
    <property type="project" value="InterPro"/>
</dbReference>
<evidence type="ECO:0000256" key="3">
    <source>
        <dbReference type="ARBA" id="ARBA00022598"/>
    </source>
</evidence>
<keyword evidence="7 16" id="KW-0030">Aminoacyl-tRNA synthetase</keyword>
<dbReference type="GO" id="GO:0005739">
    <property type="term" value="C:mitochondrion"/>
    <property type="evidence" value="ECO:0007669"/>
    <property type="project" value="TreeGrafter"/>
</dbReference>
<dbReference type="PRINTS" id="PR00987">
    <property type="entry name" value="TRNASYNTHGLU"/>
</dbReference>
<dbReference type="InterPro" id="IPR008925">
    <property type="entry name" value="aa_tRNA-synth_I_cd-bd_sf"/>
</dbReference>
<keyword evidence="3 16" id="KW-0436">Ligase</keyword>
<gene>
    <name evidence="19" type="primary">SYEM</name>
    <name evidence="19" type="ORF">TR165694</name>
</gene>
<evidence type="ECO:0000259" key="18">
    <source>
        <dbReference type="Pfam" id="PF19269"/>
    </source>
</evidence>
<dbReference type="PROSITE" id="PS00178">
    <property type="entry name" value="AA_TRNA_LIGASE_I"/>
    <property type="match status" value="1"/>
</dbReference>
<dbReference type="Gene3D" id="1.10.10.350">
    <property type="match status" value="1"/>
</dbReference>
<evidence type="ECO:0000256" key="11">
    <source>
        <dbReference type="ARBA" id="ARBA00044251"/>
    </source>
</evidence>
<evidence type="ECO:0000256" key="7">
    <source>
        <dbReference type="ARBA" id="ARBA00023146"/>
    </source>
</evidence>
<dbReference type="GO" id="GO:0050561">
    <property type="term" value="F:glutamate-tRNA(Gln) ligase activity"/>
    <property type="evidence" value="ECO:0007669"/>
    <property type="project" value="UniProtKB-EC"/>
</dbReference>
<dbReference type="InterPro" id="IPR045462">
    <property type="entry name" value="aa-tRNA-synth_I_cd-bd"/>
</dbReference>
<dbReference type="AlphaFoldDB" id="A0A0X3NWY4"/>
<evidence type="ECO:0000256" key="13">
    <source>
        <dbReference type="ARBA" id="ARBA00047366"/>
    </source>
</evidence>
<evidence type="ECO:0000256" key="8">
    <source>
        <dbReference type="ARBA" id="ARBA00030865"/>
    </source>
</evidence>
<evidence type="ECO:0000256" key="5">
    <source>
        <dbReference type="ARBA" id="ARBA00022840"/>
    </source>
</evidence>